<evidence type="ECO:0000313" key="2">
    <source>
        <dbReference type="Proteomes" id="UP001499909"/>
    </source>
</evidence>
<keyword evidence="2" id="KW-1185">Reference proteome</keyword>
<sequence length="433" mass="50598">MKIYLSPRTVGISGGGLKGNLQYLDRLIQSELDKSNFQSSFNELWLSLSYPAMYVVPDIVGMEITFNKYYETFPYSRMNRKFKTIDINLKAPEFSEHFQKEEQINYKDKFEIADEYKNIDEPELANVLIDKYFEALQIIKSKLKKDDLFDFETFENVLINIRQKISLEFLITTSKQENISLQKFQIENSEIKRQERKDRKLTSDTLIRDIRLLFDYKLPRTLFYLNRYADIVLRQLIQKDFKCPHYHHLYISIADTKEEALKRAIVVEDWFAYGIAVLKEDILLKADHSEQQALVLNALKEGLIDIAELDKLDEEKVLAAISEAKEIGVLSEIIYKAKENNKITFTISTKTILGQNEEEIYFTIVDKETDKIAKWKFGQENIFLIGGWFGTINVANKKITIKPRANMDLVLEGKQKIIEIDVEKELADMTKIT</sequence>
<name>A0ABP7MJN1_9BACT</name>
<dbReference type="EMBL" id="BAABDH010000016">
    <property type="protein sequence ID" value="GAA3924694.1"/>
    <property type="molecule type" value="Genomic_DNA"/>
</dbReference>
<organism evidence="1 2">
    <name type="scientific">Hymenobacter algoricola</name>
    <dbReference type="NCBI Taxonomy" id="486267"/>
    <lineage>
        <taxon>Bacteria</taxon>
        <taxon>Pseudomonadati</taxon>
        <taxon>Bacteroidota</taxon>
        <taxon>Cytophagia</taxon>
        <taxon>Cytophagales</taxon>
        <taxon>Hymenobacteraceae</taxon>
        <taxon>Hymenobacter</taxon>
    </lineage>
</organism>
<accession>A0ABP7MJN1</accession>
<reference evidence="2" key="1">
    <citation type="journal article" date="2019" name="Int. J. Syst. Evol. Microbiol.">
        <title>The Global Catalogue of Microorganisms (GCM) 10K type strain sequencing project: providing services to taxonomists for standard genome sequencing and annotation.</title>
        <authorList>
            <consortium name="The Broad Institute Genomics Platform"/>
            <consortium name="The Broad Institute Genome Sequencing Center for Infectious Disease"/>
            <person name="Wu L."/>
            <person name="Ma J."/>
        </authorList>
    </citation>
    <scope>NUCLEOTIDE SEQUENCE [LARGE SCALE GENOMIC DNA]</scope>
    <source>
        <strain evidence="2">JCM 17214</strain>
    </source>
</reference>
<proteinExistence type="predicted"/>
<comment type="caution">
    <text evidence="1">The sequence shown here is derived from an EMBL/GenBank/DDBJ whole genome shotgun (WGS) entry which is preliminary data.</text>
</comment>
<protein>
    <submittedName>
        <fullName evidence="1">Uncharacterized protein</fullName>
    </submittedName>
</protein>
<dbReference type="RefSeq" id="WP_345110550.1">
    <property type="nucleotide sequence ID" value="NZ_BAABDH010000016.1"/>
</dbReference>
<gene>
    <name evidence="1" type="ORF">GCM10022406_08500</name>
</gene>
<evidence type="ECO:0000313" key="1">
    <source>
        <dbReference type="EMBL" id="GAA3924694.1"/>
    </source>
</evidence>
<dbReference type="Proteomes" id="UP001499909">
    <property type="component" value="Unassembled WGS sequence"/>
</dbReference>